<keyword evidence="7" id="KW-1185">Reference proteome</keyword>
<dbReference type="GO" id="GO:0012505">
    <property type="term" value="C:endomembrane system"/>
    <property type="evidence" value="ECO:0007669"/>
    <property type="project" value="UniProtKB-SubCell"/>
</dbReference>
<reference evidence="6" key="1">
    <citation type="submission" date="2021-04" db="EMBL/GenBank/DDBJ databases">
        <title>Microbacterium tenobrionis sp. nov. and Microbacterium allomyrinae sp. nov., isolated from larvae of Tenobrio molitor and Allomyrina dichotoma, respectively.</title>
        <authorList>
            <person name="Lee S.D."/>
        </authorList>
    </citation>
    <scope>NUCLEOTIDE SEQUENCE</scope>
    <source>
        <strain evidence="6">YMB-B2</strain>
    </source>
</reference>
<dbReference type="RefSeq" id="WP_227530734.1">
    <property type="nucleotide sequence ID" value="NZ_JAGTTM010000003.1"/>
</dbReference>
<evidence type="ECO:0000256" key="4">
    <source>
        <dbReference type="ARBA" id="ARBA00023136"/>
    </source>
</evidence>
<dbReference type="EMBL" id="JAGTTM010000003">
    <property type="protein sequence ID" value="MCC2029680.1"/>
    <property type="molecule type" value="Genomic_DNA"/>
</dbReference>
<evidence type="ECO:0000256" key="2">
    <source>
        <dbReference type="ARBA" id="ARBA00022692"/>
    </source>
</evidence>
<evidence type="ECO:0000256" key="5">
    <source>
        <dbReference type="SAM" id="Phobius"/>
    </source>
</evidence>
<comment type="caution">
    <text evidence="6">The sequence shown here is derived from an EMBL/GenBank/DDBJ whole genome shotgun (WGS) entry which is preliminary data.</text>
</comment>
<feature type="transmembrane region" description="Helical" evidence="5">
    <location>
        <begin position="190"/>
        <end position="212"/>
    </location>
</feature>
<protein>
    <submittedName>
        <fullName evidence="6">Isoprenylcysteine carboxylmethyltransferase family protein</fullName>
    </submittedName>
</protein>
<evidence type="ECO:0000256" key="1">
    <source>
        <dbReference type="ARBA" id="ARBA00004127"/>
    </source>
</evidence>
<dbReference type="Proteomes" id="UP001139289">
    <property type="component" value="Unassembled WGS sequence"/>
</dbReference>
<feature type="transmembrane region" description="Helical" evidence="5">
    <location>
        <begin position="244"/>
        <end position="270"/>
    </location>
</feature>
<keyword evidence="3 5" id="KW-1133">Transmembrane helix</keyword>
<evidence type="ECO:0000256" key="3">
    <source>
        <dbReference type="ARBA" id="ARBA00022989"/>
    </source>
</evidence>
<evidence type="ECO:0000313" key="7">
    <source>
        <dbReference type="Proteomes" id="UP001139289"/>
    </source>
</evidence>
<feature type="transmembrane region" description="Helical" evidence="5">
    <location>
        <begin position="105"/>
        <end position="126"/>
    </location>
</feature>
<accession>A0A9X1LPV3</accession>
<feature type="transmembrane region" description="Helical" evidence="5">
    <location>
        <begin position="54"/>
        <end position="73"/>
    </location>
</feature>
<keyword evidence="2 5" id="KW-0812">Transmembrane</keyword>
<dbReference type="InterPro" id="IPR007318">
    <property type="entry name" value="Phopholipid_MeTrfase"/>
</dbReference>
<feature type="transmembrane region" description="Helical" evidence="5">
    <location>
        <begin position="157"/>
        <end position="178"/>
    </location>
</feature>
<name>A0A9X1LPV3_9MICO</name>
<dbReference type="Pfam" id="PF04191">
    <property type="entry name" value="PEMT"/>
    <property type="match status" value="1"/>
</dbReference>
<feature type="transmembrane region" description="Helical" evidence="5">
    <location>
        <begin position="16"/>
        <end position="34"/>
    </location>
</feature>
<keyword evidence="4 5" id="KW-0472">Membrane</keyword>
<organism evidence="6 7">
    <name type="scientific">Microbacterium tenebrionis</name>
    <dbReference type="NCBI Taxonomy" id="2830665"/>
    <lineage>
        <taxon>Bacteria</taxon>
        <taxon>Bacillati</taxon>
        <taxon>Actinomycetota</taxon>
        <taxon>Actinomycetes</taxon>
        <taxon>Micrococcales</taxon>
        <taxon>Microbacteriaceae</taxon>
        <taxon>Microbacterium</taxon>
    </lineage>
</organism>
<gene>
    <name evidence="6" type="ORF">KEC56_09135</name>
</gene>
<feature type="transmembrane region" description="Helical" evidence="5">
    <location>
        <begin position="80"/>
        <end position="99"/>
    </location>
</feature>
<comment type="subcellular location">
    <subcellularLocation>
        <location evidence="1">Endomembrane system</location>
        <topology evidence="1">Multi-pass membrane protein</topology>
    </subcellularLocation>
</comment>
<proteinExistence type="predicted"/>
<evidence type="ECO:0000313" key="6">
    <source>
        <dbReference type="EMBL" id="MCC2029680.1"/>
    </source>
</evidence>
<sequence length="319" mass="34284">MPSTLLSRLGARTGRLYFAAQALLGAAWWIAVALSDPKQSGTVRELTLGHLDPVWVAAMDVPLFVLASGIVALGARSAVWVVVPWTALVTAALGVYATVTGLAGWGVLCMIAATAGSIGAGMLVLLGRLPTEWILFGPFSFRLATATTNRAHITRSALQIVVFWGLFLGIIPAIIVFFEQRWHLHLDVPAGVRWGGGILFVAAGALGLWSAYTMSTRGEGTPLPSAIARRLVIDGPYRFVRNPMAIAGIAQGVSVGLLAGSWLVVVYALSGSLIWNWIVRPLEEEDLEARFGDEYAEYASAVRCWIPQPRPFHADVNIR</sequence>
<dbReference type="Gene3D" id="1.20.120.1630">
    <property type="match status" value="1"/>
</dbReference>
<dbReference type="AlphaFoldDB" id="A0A9X1LPV3"/>